<evidence type="ECO:0000313" key="2">
    <source>
        <dbReference type="EMBL" id="TKW28005.1"/>
    </source>
</evidence>
<dbReference type="AlphaFoldDB" id="A0A4U6VH57"/>
<name>A0A4U6VH57_SETVI</name>
<feature type="region of interest" description="Disordered" evidence="1">
    <location>
        <begin position="1"/>
        <end position="55"/>
    </location>
</feature>
<dbReference type="PANTHER" id="PTHR47069:SF11">
    <property type="entry name" value="OS04G0275550 PROTEIN"/>
    <property type="match status" value="1"/>
</dbReference>
<proteinExistence type="predicted"/>
<keyword evidence="3" id="KW-1185">Reference proteome</keyword>
<gene>
    <name evidence="2" type="ORF">SEVIR_3G295666v2</name>
</gene>
<organism evidence="2 3">
    <name type="scientific">Setaria viridis</name>
    <name type="common">Green bristlegrass</name>
    <name type="synonym">Setaria italica subsp. viridis</name>
    <dbReference type="NCBI Taxonomy" id="4556"/>
    <lineage>
        <taxon>Eukaryota</taxon>
        <taxon>Viridiplantae</taxon>
        <taxon>Streptophyta</taxon>
        <taxon>Embryophyta</taxon>
        <taxon>Tracheophyta</taxon>
        <taxon>Spermatophyta</taxon>
        <taxon>Magnoliopsida</taxon>
        <taxon>Liliopsida</taxon>
        <taxon>Poales</taxon>
        <taxon>Poaceae</taxon>
        <taxon>PACMAD clade</taxon>
        <taxon>Panicoideae</taxon>
        <taxon>Panicodae</taxon>
        <taxon>Paniceae</taxon>
        <taxon>Cenchrinae</taxon>
        <taxon>Setaria</taxon>
    </lineage>
</organism>
<feature type="compositionally biased region" description="Gly residues" evidence="1">
    <location>
        <begin position="1"/>
        <end position="27"/>
    </location>
</feature>
<sequence>MASGSRGSGSRGGVGRARSLFGGGGSGSASRGRGRRGGARGGRSSGPPEDAFDAYEHNVVDDAAVEVVFPTSKIKNDKAQWTERNTGLFCDLSVEQIREGNCPKGNMSTRGLKIIQEKYYMATGLKHDFQQFRNIRDQLKRLYTFGKAYRASQV</sequence>
<dbReference type="PANTHER" id="PTHR47069">
    <property type="match status" value="1"/>
</dbReference>
<evidence type="ECO:0000256" key="1">
    <source>
        <dbReference type="SAM" id="MobiDB-lite"/>
    </source>
</evidence>
<dbReference type="EMBL" id="CM016554">
    <property type="protein sequence ID" value="TKW28005.1"/>
    <property type="molecule type" value="Genomic_DNA"/>
</dbReference>
<dbReference type="Proteomes" id="UP000298652">
    <property type="component" value="Chromosome 3"/>
</dbReference>
<reference evidence="2" key="1">
    <citation type="submission" date="2019-03" db="EMBL/GenBank/DDBJ databases">
        <title>WGS assembly of Setaria viridis.</title>
        <authorList>
            <person name="Huang P."/>
            <person name="Jenkins J."/>
            <person name="Grimwood J."/>
            <person name="Barry K."/>
            <person name="Healey A."/>
            <person name="Mamidi S."/>
            <person name="Sreedasyam A."/>
            <person name="Shu S."/>
            <person name="Feldman M."/>
            <person name="Wu J."/>
            <person name="Yu Y."/>
            <person name="Chen C."/>
            <person name="Johnson J."/>
            <person name="Rokhsar D."/>
            <person name="Baxter I."/>
            <person name="Schmutz J."/>
            <person name="Brutnell T."/>
            <person name="Kellogg E."/>
        </authorList>
    </citation>
    <scope>NUCLEOTIDE SEQUENCE [LARGE SCALE GENOMIC DNA]</scope>
</reference>
<accession>A0A4U6VH57</accession>
<dbReference type="Gramene" id="TKW28005">
    <property type="protein sequence ID" value="TKW28005"/>
    <property type="gene ID" value="SEVIR_3G295666v2"/>
</dbReference>
<protein>
    <submittedName>
        <fullName evidence="2">Uncharacterized protein</fullName>
    </submittedName>
</protein>
<evidence type="ECO:0000313" key="3">
    <source>
        <dbReference type="Proteomes" id="UP000298652"/>
    </source>
</evidence>